<dbReference type="InterPro" id="IPR009003">
    <property type="entry name" value="Peptidase_S1_PA"/>
</dbReference>
<evidence type="ECO:0000256" key="8">
    <source>
        <dbReference type="SAM" id="MobiDB-lite"/>
    </source>
</evidence>
<feature type="region of interest" description="Disordered" evidence="8">
    <location>
        <begin position="53"/>
        <end position="88"/>
    </location>
</feature>
<dbReference type="InterPro" id="IPR001314">
    <property type="entry name" value="Peptidase_S1A"/>
</dbReference>
<dbReference type="GO" id="GO:0006508">
    <property type="term" value="P:proteolysis"/>
    <property type="evidence" value="ECO:0007669"/>
    <property type="project" value="InterPro"/>
</dbReference>
<evidence type="ECO:0000256" key="7">
    <source>
        <dbReference type="ARBA" id="ARBA00023180"/>
    </source>
</evidence>
<evidence type="ECO:0000256" key="2">
    <source>
        <dbReference type="ARBA" id="ARBA00007664"/>
    </source>
</evidence>
<dbReference type="PANTHER" id="PTHR24276:SF98">
    <property type="entry name" value="FI18310P1-RELATED"/>
    <property type="match status" value="1"/>
</dbReference>
<dbReference type="CDD" id="cd00190">
    <property type="entry name" value="Tryp_SPc"/>
    <property type="match status" value="1"/>
</dbReference>
<accession>A0A7S4VRH9</accession>
<keyword evidence="7" id="KW-0325">Glycoprotein</keyword>
<proteinExistence type="inferred from homology"/>
<dbReference type="InterPro" id="IPR001254">
    <property type="entry name" value="Trypsin_dom"/>
</dbReference>
<dbReference type="GO" id="GO:0004252">
    <property type="term" value="F:serine-type endopeptidase activity"/>
    <property type="evidence" value="ECO:0007669"/>
    <property type="project" value="InterPro"/>
</dbReference>
<evidence type="ECO:0000256" key="3">
    <source>
        <dbReference type="ARBA" id="ARBA00022525"/>
    </source>
</evidence>
<keyword evidence="3" id="KW-0964">Secreted</keyword>
<dbReference type="InterPro" id="IPR033116">
    <property type="entry name" value="TRYPSIN_SER"/>
</dbReference>
<evidence type="ECO:0000256" key="5">
    <source>
        <dbReference type="ARBA" id="ARBA00023026"/>
    </source>
</evidence>
<sequence length="404" mass="43893">MRFTFLGKTLTVALFFHSAQQSVEAQNNGLRGTSVAKVVDEYSDLRMLSSMPYPLLGDGVETPPDNEDSKDSGRSRSRHGGHNSSEYGQISAEERIINGVSAANEFNYFALMIHKRETGQSRVCGGTLIEEEWILTAKHCNMQGGDWAWIGAFDASPSKREQAYFDTCFDHPKFNWPQYDYTLCRLKKPSYMPRVRIAEANYEPNQSEELTVIGMGKTEKGGVTNNLLKAKVEYQRKEDCSGKFGLGPFHADSMLCAGGGDTDACKGDSGGPILYNDNGVFVQIGVVSWGRGCGSGNPGVYADVRTERAWIDETICNNSVNSVASRCSPQATKAASTTTLAVTPAKAPTQRPASTPTKAPAPRPTSTPTKKPMPRPTNTPITSPTSNAAPTVTKKKTKGNKRRA</sequence>
<dbReference type="InterPro" id="IPR050430">
    <property type="entry name" value="Peptidase_S1"/>
</dbReference>
<dbReference type="SUPFAM" id="SSF50494">
    <property type="entry name" value="Trypsin-like serine proteases"/>
    <property type="match status" value="1"/>
</dbReference>
<dbReference type="Pfam" id="PF00089">
    <property type="entry name" value="Trypsin"/>
    <property type="match status" value="1"/>
</dbReference>
<keyword evidence="6" id="KW-1015">Disulfide bond</keyword>
<dbReference type="PANTHER" id="PTHR24276">
    <property type="entry name" value="POLYSERASE-RELATED"/>
    <property type="match status" value="1"/>
</dbReference>
<dbReference type="FunFam" id="2.40.10.10:FF:000054">
    <property type="entry name" value="Complement C1r subcomponent"/>
    <property type="match status" value="1"/>
</dbReference>
<feature type="domain" description="Peptidase S1" evidence="10">
    <location>
        <begin position="96"/>
        <end position="316"/>
    </location>
</feature>
<dbReference type="PRINTS" id="PR00722">
    <property type="entry name" value="CHYMOTRYPSIN"/>
</dbReference>
<evidence type="ECO:0000256" key="1">
    <source>
        <dbReference type="ARBA" id="ARBA00004613"/>
    </source>
</evidence>
<keyword evidence="5" id="KW-0843">Virulence</keyword>
<feature type="chain" id="PRO_5031459793" description="Peptidase S1 domain-containing protein" evidence="9">
    <location>
        <begin position="26"/>
        <end position="404"/>
    </location>
</feature>
<dbReference type="GO" id="GO:0005576">
    <property type="term" value="C:extracellular region"/>
    <property type="evidence" value="ECO:0007669"/>
    <property type="project" value="UniProtKB-SubCell"/>
</dbReference>
<evidence type="ECO:0000256" key="9">
    <source>
        <dbReference type="SAM" id="SignalP"/>
    </source>
</evidence>
<dbReference type="SMART" id="SM00020">
    <property type="entry name" value="Tryp_SPc"/>
    <property type="match status" value="1"/>
</dbReference>
<feature type="signal peptide" evidence="9">
    <location>
        <begin position="1"/>
        <end position="25"/>
    </location>
</feature>
<dbReference type="InterPro" id="IPR043504">
    <property type="entry name" value="Peptidase_S1_PA_chymotrypsin"/>
</dbReference>
<feature type="compositionally biased region" description="Low complexity" evidence="8">
    <location>
        <begin position="376"/>
        <end position="387"/>
    </location>
</feature>
<name>A0A7S4VRH9_9STRA</name>
<comment type="similarity">
    <text evidence="2">Belongs to the peptidase S1 family.</text>
</comment>
<dbReference type="Gene3D" id="2.40.10.10">
    <property type="entry name" value="Trypsin-like serine proteases"/>
    <property type="match status" value="1"/>
</dbReference>
<feature type="compositionally biased region" description="Basic residues" evidence="8">
    <location>
        <begin position="393"/>
        <end position="404"/>
    </location>
</feature>
<gene>
    <name evidence="11" type="ORF">DBRI00130_LOCUS35241</name>
</gene>
<keyword evidence="4 9" id="KW-0732">Signal</keyword>
<evidence type="ECO:0000256" key="4">
    <source>
        <dbReference type="ARBA" id="ARBA00022729"/>
    </source>
</evidence>
<reference evidence="11" key="1">
    <citation type="submission" date="2021-01" db="EMBL/GenBank/DDBJ databases">
        <authorList>
            <person name="Corre E."/>
            <person name="Pelletier E."/>
            <person name="Niang G."/>
            <person name="Scheremetjew M."/>
            <person name="Finn R."/>
            <person name="Kale V."/>
            <person name="Holt S."/>
            <person name="Cochrane G."/>
            <person name="Meng A."/>
            <person name="Brown T."/>
            <person name="Cohen L."/>
        </authorList>
    </citation>
    <scope>NUCLEOTIDE SEQUENCE</scope>
    <source>
        <strain evidence="11">GSO104</strain>
    </source>
</reference>
<dbReference type="PROSITE" id="PS50240">
    <property type="entry name" value="TRYPSIN_DOM"/>
    <property type="match status" value="1"/>
</dbReference>
<dbReference type="EMBL" id="HBNS01045539">
    <property type="protein sequence ID" value="CAE4645685.1"/>
    <property type="molecule type" value="Transcribed_RNA"/>
</dbReference>
<protein>
    <recommendedName>
        <fullName evidence="10">Peptidase S1 domain-containing protein</fullName>
    </recommendedName>
</protein>
<comment type="subcellular location">
    <subcellularLocation>
        <location evidence="1">Secreted</location>
    </subcellularLocation>
</comment>
<dbReference type="PROSITE" id="PS00135">
    <property type="entry name" value="TRYPSIN_SER"/>
    <property type="match status" value="1"/>
</dbReference>
<evidence type="ECO:0000256" key="6">
    <source>
        <dbReference type="ARBA" id="ARBA00023157"/>
    </source>
</evidence>
<evidence type="ECO:0000259" key="10">
    <source>
        <dbReference type="PROSITE" id="PS50240"/>
    </source>
</evidence>
<dbReference type="AlphaFoldDB" id="A0A7S4VRH9"/>
<evidence type="ECO:0000313" key="11">
    <source>
        <dbReference type="EMBL" id="CAE4645685.1"/>
    </source>
</evidence>
<organism evidence="11">
    <name type="scientific">Ditylum brightwellii</name>
    <dbReference type="NCBI Taxonomy" id="49249"/>
    <lineage>
        <taxon>Eukaryota</taxon>
        <taxon>Sar</taxon>
        <taxon>Stramenopiles</taxon>
        <taxon>Ochrophyta</taxon>
        <taxon>Bacillariophyta</taxon>
        <taxon>Mediophyceae</taxon>
        <taxon>Lithodesmiophycidae</taxon>
        <taxon>Lithodesmiales</taxon>
        <taxon>Lithodesmiaceae</taxon>
        <taxon>Ditylum</taxon>
    </lineage>
</organism>
<feature type="region of interest" description="Disordered" evidence="8">
    <location>
        <begin position="337"/>
        <end position="404"/>
    </location>
</feature>